<evidence type="ECO:0000313" key="2">
    <source>
        <dbReference type="EMBL" id="KAF8563561.1"/>
    </source>
</evidence>
<evidence type="ECO:0000313" key="3">
    <source>
        <dbReference type="Proteomes" id="UP000699462"/>
    </source>
</evidence>
<dbReference type="AlphaFoldDB" id="A0A8T0DA30"/>
<feature type="non-terminal residue" evidence="2">
    <location>
        <position position="82"/>
    </location>
</feature>
<gene>
    <name evidence="2" type="ORF">P879_11266</name>
</gene>
<accession>A0A8T0DA30</accession>
<reference evidence="2 3" key="1">
    <citation type="submission" date="2019-07" db="EMBL/GenBank/DDBJ databases">
        <title>Annotation for the trematode Paragonimus westermani.</title>
        <authorList>
            <person name="Choi Y.-J."/>
        </authorList>
    </citation>
    <scope>NUCLEOTIDE SEQUENCE [LARGE SCALE GENOMIC DNA]</scope>
    <source>
        <strain evidence="2">180907_Pwestermani</strain>
    </source>
</reference>
<name>A0A8T0DA30_9TREM</name>
<organism evidence="2 3">
    <name type="scientific">Paragonimus westermani</name>
    <dbReference type="NCBI Taxonomy" id="34504"/>
    <lineage>
        <taxon>Eukaryota</taxon>
        <taxon>Metazoa</taxon>
        <taxon>Spiralia</taxon>
        <taxon>Lophotrochozoa</taxon>
        <taxon>Platyhelminthes</taxon>
        <taxon>Trematoda</taxon>
        <taxon>Digenea</taxon>
        <taxon>Plagiorchiida</taxon>
        <taxon>Troglotremata</taxon>
        <taxon>Troglotrematidae</taxon>
        <taxon>Paragonimus</taxon>
    </lineage>
</organism>
<feature type="compositionally biased region" description="Basic residues" evidence="1">
    <location>
        <begin position="63"/>
        <end position="82"/>
    </location>
</feature>
<dbReference type="EMBL" id="JTDF01011468">
    <property type="protein sequence ID" value="KAF8563561.1"/>
    <property type="molecule type" value="Genomic_DNA"/>
</dbReference>
<dbReference type="OrthoDB" id="6247891at2759"/>
<dbReference type="Proteomes" id="UP000699462">
    <property type="component" value="Unassembled WGS sequence"/>
</dbReference>
<feature type="region of interest" description="Disordered" evidence="1">
    <location>
        <begin position="59"/>
        <end position="82"/>
    </location>
</feature>
<sequence length="82" mass="9466">GTFVGLFTGRLRVEADEESFRHAREGLTKDVEQNRQQKLEMLMYQAESASLLKTERIKNSQKSLKRIAHSRKHPSRAPKSKV</sequence>
<keyword evidence="3" id="KW-1185">Reference proteome</keyword>
<protein>
    <submittedName>
        <fullName evidence="2">Uncharacterized protein</fullName>
    </submittedName>
</protein>
<comment type="caution">
    <text evidence="2">The sequence shown here is derived from an EMBL/GenBank/DDBJ whole genome shotgun (WGS) entry which is preliminary data.</text>
</comment>
<proteinExistence type="predicted"/>
<feature type="non-terminal residue" evidence="2">
    <location>
        <position position="1"/>
    </location>
</feature>
<evidence type="ECO:0000256" key="1">
    <source>
        <dbReference type="SAM" id="MobiDB-lite"/>
    </source>
</evidence>